<evidence type="ECO:0000256" key="1">
    <source>
        <dbReference type="ARBA" id="ARBA00022617"/>
    </source>
</evidence>
<feature type="region of interest" description="Disordered" evidence="5">
    <location>
        <begin position="276"/>
        <end position="296"/>
    </location>
</feature>
<dbReference type="Pfam" id="PF13442">
    <property type="entry name" value="Cytochrome_CBB3"/>
    <property type="match status" value="1"/>
</dbReference>
<dbReference type="Gene3D" id="6.10.280.130">
    <property type="match status" value="1"/>
</dbReference>
<dbReference type="InterPro" id="IPR036909">
    <property type="entry name" value="Cyt_c-like_dom_sf"/>
</dbReference>
<keyword evidence="1 4" id="KW-0349">Heme</keyword>
<dbReference type="Proteomes" id="UP000478505">
    <property type="component" value="Unassembled WGS sequence"/>
</dbReference>
<evidence type="ECO:0000259" key="7">
    <source>
        <dbReference type="PROSITE" id="PS51007"/>
    </source>
</evidence>
<name>A0A6B3R756_9FLAO</name>
<dbReference type="GO" id="GO:0020037">
    <property type="term" value="F:heme binding"/>
    <property type="evidence" value="ECO:0007669"/>
    <property type="project" value="InterPro"/>
</dbReference>
<dbReference type="RefSeq" id="WP_164004366.1">
    <property type="nucleotide sequence ID" value="NZ_JAAIKD010000003.1"/>
</dbReference>
<feature type="transmembrane region" description="Helical" evidence="6">
    <location>
        <begin position="41"/>
        <end position="65"/>
    </location>
</feature>
<dbReference type="PROSITE" id="PS51007">
    <property type="entry name" value="CYTC"/>
    <property type="match status" value="1"/>
</dbReference>
<dbReference type="PANTHER" id="PTHR33751:SF1">
    <property type="entry name" value="CBB3-TYPE CYTOCHROME C OXIDASE SUBUNIT FIXP"/>
    <property type="match status" value="1"/>
</dbReference>
<feature type="domain" description="Cytochrome c" evidence="7">
    <location>
        <begin position="195"/>
        <end position="275"/>
    </location>
</feature>
<dbReference type="SUPFAM" id="SSF46626">
    <property type="entry name" value="Cytochrome c"/>
    <property type="match status" value="1"/>
</dbReference>
<dbReference type="AlphaFoldDB" id="A0A6B3R756"/>
<protein>
    <submittedName>
        <fullName evidence="8">C-type cytochrome</fullName>
    </submittedName>
</protein>
<proteinExistence type="predicted"/>
<evidence type="ECO:0000313" key="9">
    <source>
        <dbReference type="Proteomes" id="UP000478505"/>
    </source>
</evidence>
<evidence type="ECO:0000256" key="4">
    <source>
        <dbReference type="PROSITE-ProRule" id="PRU00433"/>
    </source>
</evidence>
<dbReference type="Pfam" id="PF14715">
    <property type="entry name" value="FixP_N"/>
    <property type="match status" value="1"/>
</dbReference>
<keyword evidence="3 4" id="KW-0408">Iron</keyword>
<keyword evidence="6" id="KW-0472">Membrane</keyword>
<gene>
    <name evidence="8" type="ORF">G3567_05620</name>
</gene>
<evidence type="ECO:0000256" key="3">
    <source>
        <dbReference type="ARBA" id="ARBA00023004"/>
    </source>
</evidence>
<feature type="compositionally biased region" description="Acidic residues" evidence="5">
    <location>
        <begin position="287"/>
        <end position="296"/>
    </location>
</feature>
<dbReference type="InterPro" id="IPR050597">
    <property type="entry name" value="Cytochrome_c_Oxidase_Subunit"/>
</dbReference>
<dbReference type="PANTHER" id="PTHR33751">
    <property type="entry name" value="CBB3-TYPE CYTOCHROME C OXIDASE SUBUNIT FIXP"/>
    <property type="match status" value="1"/>
</dbReference>
<comment type="caution">
    <text evidence="8">The sequence shown here is derived from an EMBL/GenBank/DDBJ whole genome shotgun (WGS) entry which is preliminary data.</text>
</comment>
<evidence type="ECO:0000256" key="5">
    <source>
        <dbReference type="SAM" id="MobiDB-lite"/>
    </source>
</evidence>
<evidence type="ECO:0000256" key="2">
    <source>
        <dbReference type="ARBA" id="ARBA00022723"/>
    </source>
</evidence>
<feature type="transmembrane region" description="Helical" evidence="6">
    <location>
        <begin position="130"/>
        <end position="147"/>
    </location>
</feature>
<dbReference type="InterPro" id="IPR009056">
    <property type="entry name" value="Cyt_c-like_dom"/>
</dbReference>
<reference evidence="8 9" key="1">
    <citation type="submission" date="2020-02" db="EMBL/GenBank/DDBJ databases">
        <title>Flavobacteriaceae Psychroflexus bacterium YR1-1, complete genome.</title>
        <authorList>
            <person name="Li Y."/>
            <person name="Wu S."/>
        </authorList>
    </citation>
    <scope>NUCLEOTIDE SEQUENCE [LARGE SCALE GENOMIC DNA]</scope>
    <source>
        <strain evidence="8 9">YR1-1</strain>
    </source>
</reference>
<evidence type="ECO:0000313" key="8">
    <source>
        <dbReference type="EMBL" id="NEV93631.1"/>
    </source>
</evidence>
<organism evidence="8 9">
    <name type="scientific">Psychroflexus aurantiacus</name>
    <dbReference type="NCBI Taxonomy" id="2709310"/>
    <lineage>
        <taxon>Bacteria</taxon>
        <taxon>Pseudomonadati</taxon>
        <taxon>Bacteroidota</taxon>
        <taxon>Flavobacteriia</taxon>
        <taxon>Flavobacteriales</taxon>
        <taxon>Flavobacteriaceae</taxon>
        <taxon>Psychroflexus</taxon>
    </lineage>
</organism>
<dbReference type="EMBL" id="JAAIKD010000003">
    <property type="protein sequence ID" value="NEV93631.1"/>
    <property type="molecule type" value="Genomic_DNA"/>
</dbReference>
<dbReference type="Gene3D" id="1.10.760.10">
    <property type="entry name" value="Cytochrome c-like domain"/>
    <property type="match status" value="1"/>
</dbReference>
<keyword evidence="6" id="KW-1133">Transmembrane helix</keyword>
<dbReference type="InterPro" id="IPR032858">
    <property type="entry name" value="CcoP_N"/>
</dbReference>
<sequence>MRNIASIFRIIALPAIAWGGVELLFETEPGQWAVLEYPKTLIFIGLVFLIAVAVEVSVAALRFTLLRSLSEEKQEKFLASENKSLEQLKAKLEKLPELLTRSKPVEEEDEIELDHNYDGIRELDNKLPPWWLYSFYASIVFAFIYMARYHIFDGETQVEEFKAEVAQAEIDLARYKETAKDLVTVETVSLMADPSDLEAGKQIFMNNCVACHKMDAGGGIGPNLTDEYWILGGGIKNVYRTLLEGGRPGKGMVSWKNDFKPSELQQVASYVLSLQGTMPAEPKEPEGEVWAEETTE</sequence>
<dbReference type="InterPro" id="IPR038414">
    <property type="entry name" value="CcoP_N_sf"/>
</dbReference>
<keyword evidence="9" id="KW-1185">Reference proteome</keyword>
<evidence type="ECO:0000256" key="6">
    <source>
        <dbReference type="SAM" id="Phobius"/>
    </source>
</evidence>
<dbReference type="GO" id="GO:0009055">
    <property type="term" value="F:electron transfer activity"/>
    <property type="evidence" value="ECO:0007669"/>
    <property type="project" value="InterPro"/>
</dbReference>
<accession>A0A6B3R756</accession>
<keyword evidence="2 4" id="KW-0479">Metal-binding</keyword>
<dbReference type="GO" id="GO:0046872">
    <property type="term" value="F:metal ion binding"/>
    <property type="evidence" value="ECO:0007669"/>
    <property type="project" value="UniProtKB-KW"/>
</dbReference>
<keyword evidence="6" id="KW-0812">Transmembrane</keyword>